<sequence>MGSAQLPTAFVHLLSLAHSRSASLLGWSPYATPCSRLVLLTSRDGDLSVGPLLPSPVGRAGCGAIRAIRRQDHGAVVPSLSRFTSPWQHDSRVSASVLSRLRRQMVTGLIEGSRGGVNAEICRLRQIVTTDTMI</sequence>
<name>A0A3S5BI66_9PLAT</name>
<feature type="signal peptide" evidence="1">
    <location>
        <begin position="1"/>
        <end position="22"/>
    </location>
</feature>
<proteinExistence type="predicted"/>
<dbReference type="AlphaFoldDB" id="A0A3S5BI66"/>
<evidence type="ECO:0000313" key="3">
    <source>
        <dbReference type="Proteomes" id="UP000784294"/>
    </source>
</evidence>
<feature type="chain" id="PRO_5018756211" evidence="1">
    <location>
        <begin position="23"/>
        <end position="134"/>
    </location>
</feature>
<gene>
    <name evidence="2" type="ORF">PXEA_LOCUS18604</name>
</gene>
<dbReference type="EMBL" id="CAAALY010072043">
    <property type="protein sequence ID" value="VEL25164.1"/>
    <property type="molecule type" value="Genomic_DNA"/>
</dbReference>
<protein>
    <submittedName>
        <fullName evidence="2">Uncharacterized protein</fullName>
    </submittedName>
</protein>
<evidence type="ECO:0000313" key="2">
    <source>
        <dbReference type="EMBL" id="VEL25164.1"/>
    </source>
</evidence>
<keyword evidence="3" id="KW-1185">Reference proteome</keyword>
<comment type="caution">
    <text evidence="2">The sequence shown here is derived from an EMBL/GenBank/DDBJ whole genome shotgun (WGS) entry which is preliminary data.</text>
</comment>
<keyword evidence="1" id="KW-0732">Signal</keyword>
<organism evidence="2 3">
    <name type="scientific">Protopolystoma xenopodis</name>
    <dbReference type="NCBI Taxonomy" id="117903"/>
    <lineage>
        <taxon>Eukaryota</taxon>
        <taxon>Metazoa</taxon>
        <taxon>Spiralia</taxon>
        <taxon>Lophotrochozoa</taxon>
        <taxon>Platyhelminthes</taxon>
        <taxon>Monogenea</taxon>
        <taxon>Polyopisthocotylea</taxon>
        <taxon>Polystomatidea</taxon>
        <taxon>Polystomatidae</taxon>
        <taxon>Protopolystoma</taxon>
    </lineage>
</organism>
<reference evidence="2" key="1">
    <citation type="submission" date="2018-11" db="EMBL/GenBank/DDBJ databases">
        <authorList>
            <consortium name="Pathogen Informatics"/>
        </authorList>
    </citation>
    <scope>NUCLEOTIDE SEQUENCE</scope>
</reference>
<accession>A0A3S5BI66</accession>
<evidence type="ECO:0000256" key="1">
    <source>
        <dbReference type="SAM" id="SignalP"/>
    </source>
</evidence>
<dbReference type="Proteomes" id="UP000784294">
    <property type="component" value="Unassembled WGS sequence"/>
</dbReference>